<keyword evidence="3" id="KW-1185">Reference proteome</keyword>
<dbReference type="EMBL" id="SZYD01000003">
    <property type="protein sequence ID" value="KAD6796363.1"/>
    <property type="molecule type" value="Genomic_DNA"/>
</dbReference>
<dbReference type="InterPro" id="IPR009675">
    <property type="entry name" value="TPX2_fam"/>
</dbReference>
<feature type="region of interest" description="Disordered" evidence="1">
    <location>
        <begin position="235"/>
        <end position="266"/>
    </location>
</feature>
<dbReference type="GO" id="GO:0090307">
    <property type="term" value="P:mitotic spindle assembly"/>
    <property type="evidence" value="ECO:0007669"/>
    <property type="project" value="TreeGrafter"/>
</dbReference>
<reference evidence="2 3" key="1">
    <citation type="submission" date="2019-05" db="EMBL/GenBank/DDBJ databases">
        <title>Mikania micrantha, genome provides insights into the molecular mechanism of rapid growth.</title>
        <authorList>
            <person name="Liu B."/>
        </authorList>
    </citation>
    <scope>NUCLEOTIDE SEQUENCE [LARGE SCALE GENOMIC DNA]</scope>
    <source>
        <strain evidence="2">NLD-2019</strain>
        <tissue evidence="2">Leaf</tissue>
    </source>
</reference>
<organism evidence="2 3">
    <name type="scientific">Mikania micrantha</name>
    <name type="common">bitter vine</name>
    <dbReference type="NCBI Taxonomy" id="192012"/>
    <lineage>
        <taxon>Eukaryota</taxon>
        <taxon>Viridiplantae</taxon>
        <taxon>Streptophyta</taxon>
        <taxon>Embryophyta</taxon>
        <taxon>Tracheophyta</taxon>
        <taxon>Spermatophyta</taxon>
        <taxon>Magnoliopsida</taxon>
        <taxon>eudicotyledons</taxon>
        <taxon>Gunneridae</taxon>
        <taxon>Pentapetalae</taxon>
        <taxon>asterids</taxon>
        <taxon>campanulids</taxon>
        <taxon>Asterales</taxon>
        <taxon>Asteraceae</taxon>
        <taxon>Asteroideae</taxon>
        <taxon>Heliantheae alliance</taxon>
        <taxon>Eupatorieae</taxon>
        <taxon>Mikania</taxon>
    </lineage>
</organism>
<protein>
    <submittedName>
        <fullName evidence="2">Uncharacterized protein</fullName>
    </submittedName>
</protein>
<dbReference type="PANTHER" id="PTHR14326">
    <property type="entry name" value="TARGETING PROTEIN FOR XKLP2"/>
    <property type="match status" value="1"/>
</dbReference>
<dbReference type="Proteomes" id="UP000326396">
    <property type="component" value="Linkage Group LG11"/>
</dbReference>
<dbReference type="GO" id="GO:0060236">
    <property type="term" value="P:regulation of mitotic spindle organization"/>
    <property type="evidence" value="ECO:0007669"/>
    <property type="project" value="InterPro"/>
</dbReference>
<dbReference type="GO" id="GO:0005880">
    <property type="term" value="C:nuclear microtubule"/>
    <property type="evidence" value="ECO:0007669"/>
    <property type="project" value="TreeGrafter"/>
</dbReference>
<evidence type="ECO:0000313" key="3">
    <source>
        <dbReference type="Proteomes" id="UP000326396"/>
    </source>
</evidence>
<dbReference type="GO" id="GO:0005819">
    <property type="term" value="C:spindle"/>
    <property type="evidence" value="ECO:0007669"/>
    <property type="project" value="InterPro"/>
</dbReference>
<evidence type="ECO:0000256" key="1">
    <source>
        <dbReference type="SAM" id="MobiDB-lite"/>
    </source>
</evidence>
<name>A0A5N6PR18_9ASTR</name>
<dbReference type="GO" id="GO:0030295">
    <property type="term" value="F:protein kinase activator activity"/>
    <property type="evidence" value="ECO:0007669"/>
    <property type="project" value="TreeGrafter"/>
</dbReference>
<proteinExistence type="predicted"/>
<dbReference type="OrthoDB" id="1684416at2759"/>
<dbReference type="AlphaFoldDB" id="A0A5N6PR18"/>
<dbReference type="PANTHER" id="PTHR14326:SF15">
    <property type="entry name" value="OS06G0130200 PROTEIN"/>
    <property type="match status" value="1"/>
</dbReference>
<dbReference type="GO" id="GO:0008017">
    <property type="term" value="F:microtubule binding"/>
    <property type="evidence" value="ECO:0007669"/>
    <property type="project" value="TreeGrafter"/>
</dbReference>
<comment type="caution">
    <text evidence="2">The sequence shown here is derived from an EMBL/GenBank/DDBJ whole genome shotgun (WGS) entry which is preliminary data.</text>
</comment>
<accession>A0A5N6PR18</accession>
<evidence type="ECO:0000313" key="2">
    <source>
        <dbReference type="EMBL" id="KAD6796363.1"/>
    </source>
</evidence>
<sequence>MQHLADRMRAGPKGIAGRERLGRKRFSERMWPFDRDWFGRGLGGQAIRPVCAEPFGPSNYSKGRHGFRAKWLGFEMALVPTLSQGVRVSFRCILPPPSPFISFEMEGIMEDFDEGDPSLSEDIDSDYEFDAPHFYDFSRDDEAEDDENWFRPANEYPPSPLIVKLRLMKAAKSVAQKTKCRKKEANRKISTSSNSDCENDHKFATREVKIKGVKHHSHIPHGSMKGRSKSIVNLSKQSGSSFMKPTASHLAKQNKDGIIRSRSCGR</sequence>
<gene>
    <name evidence="2" type="ORF">E3N88_07259</name>
</gene>